<reference evidence="1" key="1">
    <citation type="submission" date="2022-08" db="EMBL/GenBank/DDBJ databases">
        <title>Genome Sequence of Pycnoporus sanguineus.</title>
        <authorList>
            <person name="Buettner E."/>
        </authorList>
    </citation>
    <scope>NUCLEOTIDE SEQUENCE</scope>
    <source>
        <strain evidence="1">CG-C14</strain>
    </source>
</reference>
<accession>A0ACC1PG54</accession>
<evidence type="ECO:0000313" key="1">
    <source>
        <dbReference type="EMBL" id="KAJ2992003.1"/>
    </source>
</evidence>
<protein>
    <submittedName>
        <fullName evidence="1">Uncharacterized protein</fullName>
    </submittedName>
</protein>
<keyword evidence="2" id="KW-1185">Reference proteome</keyword>
<proteinExistence type="predicted"/>
<dbReference type="Proteomes" id="UP001144978">
    <property type="component" value="Unassembled WGS sequence"/>
</dbReference>
<organism evidence="1 2">
    <name type="scientific">Trametes sanguinea</name>
    <dbReference type="NCBI Taxonomy" id="158606"/>
    <lineage>
        <taxon>Eukaryota</taxon>
        <taxon>Fungi</taxon>
        <taxon>Dikarya</taxon>
        <taxon>Basidiomycota</taxon>
        <taxon>Agaricomycotina</taxon>
        <taxon>Agaricomycetes</taxon>
        <taxon>Polyporales</taxon>
        <taxon>Polyporaceae</taxon>
        <taxon>Trametes</taxon>
    </lineage>
</organism>
<evidence type="ECO:0000313" key="2">
    <source>
        <dbReference type="Proteomes" id="UP001144978"/>
    </source>
</evidence>
<dbReference type="EMBL" id="JANSHE010002429">
    <property type="protein sequence ID" value="KAJ2992003.1"/>
    <property type="molecule type" value="Genomic_DNA"/>
</dbReference>
<name>A0ACC1PG54_9APHY</name>
<comment type="caution">
    <text evidence="1">The sequence shown here is derived from an EMBL/GenBank/DDBJ whole genome shotgun (WGS) entry which is preliminary data.</text>
</comment>
<gene>
    <name evidence="1" type="ORF">NUW54_g8041</name>
</gene>
<sequence>MLTTLTRSQFEEACRRYVDAHSGEQCHEVKTYPSGWSWHEHSYVPGLGYLARTVRLPRTTPSEAEMVNSIGLDEIAEQEDNTTASAAHEILTCRQYVVYSPTYAVPAFYFTLHDSSACKSAPVFTLRSNVVRLHSGFASASERPEDPAVDGRFQSVYRGWRLALRGRLLTGRDTFWPSALDASRQTWTRCHMQGTSTHFALPVTTTHAYRFGFVALHDVQKSSPSHPQPN</sequence>